<gene>
    <name evidence="3" type="ORF">H6A12_05095</name>
</gene>
<reference evidence="3" key="2">
    <citation type="journal article" date="2021" name="Sci. Rep.">
        <title>The distribution of antibiotic resistance genes in chicken gut microbiota commensals.</title>
        <authorList>
            <person name="Juricova H."/>
            <person name="Matiasovicova J."/>
            <person name="Kubasova T."/>
            <person name="Cejkova D."/>
            <person name="Rychlik I."/>
        </authorList>
    </citation>
    <scope>NUCLEOTIDE SEQUENCE</scope>
    <source>
        <strain evidence="3">An559</strain>
    </source>
</reference>
<evidence type="ECO:0000259" key="2">
    <source>
        <dbReference type="Pfam" id="PF05193"/>
    </source>
</evidence>
<dbReference type="PANTHER" id="PTHR11851">
    <property type="entry name" value="METALLOPROTEASE"/>
    <property type="match status" value="1"/>
</dbReference>
<dbReference type="EMBL" id="JACJKY010000006">
    <property type="protein sequence ID" value="MBM6920531.1"/>
    <property type="molecule type" value="Genomic_DNA"/>
</dbReference>
<reference evidence="3" key="1">
    <citation type="submission" date="2020-08" db="EMBL/GenBank/DDBJ databases">
        <authorList>
            <person name="Cejkova D."/>
            <person name="Kubasova T."/>
            <person name="Jahodarova E."/>
            <person name="Rychlik I."/>
        </authorList>
    </citation>
    <scope>NUCLEOTIDE SEQUENCE</scope>
    <source>
        <strain evidence="3">An559</strain>
    </source>
</reference>
<keyword evidence="4" id="KW-1185">Reference proteome</keyword>
<feature type="domain" description="Peptidase M16 C-terminal" evidence="2">
    <location>
        <begin position="184"/>
        <end position="361"/>
    </location>
</feature>
<dbReference type="Pfam" id="PF00675">
    <property type="entry name" value="Peptidase_M16"/>
    <property type="match status" value="1"/>
</dbReference>
<dbReference type="Gene3D" id="3.30.830.10">
    <property type="entry name" value="Metalloenzyme, LuxS/M16 peptidase-like"/>
    <property type="match status" value="2"/>
</dbReference>
<evidence type="ECO:0000313" key="3">
    <source>
        <dbReference type="EMBL" id="MBM6920531.1"/>
    </source>
</evidence>
<comment type="caution">
    <text evidence="3">The sequence shown here is derived from an EMBL/GenBank/DDBJ whole genome shotgun (WGS) entry which is preliminary data.</text>
</comment>
<accession>A0A939BE52</accession>
<dbReference type="RefSeq" id="WP_204445502.1">
    <property type="nucleotide sequence ID" value="NZ_JACJKY010000006.1"/>
</dbReference>
<protein>
    <submittedName>
        <fullName evidence="3">Insulinase family protein</fullName>
    </submittedName>
</protein>
<evidence type="ECO:0000313" key="4">
    <source>
        <dbReference type="Proteomes" id="UP000774750"/>
    </source>
</evidence>
<dbReference type="Pfam" id="PF05193">
    <property type="entry name" value="Peptidase_M16_C"/>
    <property type="match status" value="1"/>
</dbReference>
<dbReference type="InterPro" id="IPR011249">
    <property type="entry name" value="Metalloenz_LuxS/M16"/>
</dbReference>
<dbReference type="Proteomes" id="UP000774750">
    <property type="component" value="Unassembled WGS sequence"/>
</dbReference>
<proteinExistence type="predicted"/>
<dbReference type="PANTHER" id="PTHR11851:SF134">
    <property type="entry name" value="ZINC-DEPENDENT PROTEASE"/>
    <property type="match status" value="1"/>
</dbReference>
<dbReference type="SUPFAM" id="SSF63411">
    <property type="entry name" value="LuxS/MPP-like metallohydrolase"/>
    <property type="match status" value="2"/>
</dbReference>
<organism evidence="3 4">
    <name type="scientific">Merdimmobilis hominis</name>
    <dbReference type="NCBI Taxonomy" id="2897707"/>
    <lineage>
        <taxon>Bacteria</taxon>
        <taxon>Bacillati</taxon>
        <taxon>Bacillota</taxon>
        <taxon>Clostridia</taxon>
        <taxon>Eubacteriales</taxon>
        <taxon>Oscillospiraceae</taxon>
        <taxon>Merdimmobilis</taxon>
    </lineage>
</organism>
<dbReference type="InterPro" id="IPR011765">
    <property type="entry name" value="Pept_M16_N"/>
</dbReference>
<sequence>MNEKQIISSALLKESYSVYTHSSGLRVLLYPMTQFSSTYALFGTYYGSSDEWLVKADGTRVRIPDGTAHFLEHKLFEDEDGDVSRHFAKIGAVSNAYTSFESTAYLFSTSSEVETAVEALVKFVQTPYFTNETVKKELGIIGQETRMYEDDPNWRVFFNLIGNLYHHHPIKIDIAGTDESIAAITPQMLYDCYETYYNPANMALVIVGNFDEEKICALLDRVLRTDLQANPVEKPPVDEPDSIVRAYSEQTLSVSAPLFHIGFKEHPVSSKDELPTQLAYTILHELLVGKSSTLYQQMYEEKLINTAFDKYVFIGRGFLSSIFSGESAYADEIADRILTEVQRMRENGIEEEAFERARRALYGQAVMMFSEVDQVAGALLSAHFSNRSLYDTLSILSSMKKETLEQILDSAFSKERMSISMVVPVSHE</sequence>
<dbReference type="InterPro" id="IPR050361">
    <property type="entry name" value="MPP/UQCRC_Complex"/>
</dbReference>
<dbReference type="AlphaFoldDB" id="A0A939BE52"/>
<dbReference type="NCBIfam" id="NF047421">
    <property type="entry name" value="YfmH_fam"/>
    <property type="match status" value="1"/>
</dbReference>
<dbReference type="GO" id="GO:0046872">
    <property type="term" value="F:metal ion binding"/>
    <property type="evidence" value="ECO:0007669"/>
    <property type="project" value="InterPro"/>
</dbReference>
<evidence type="ECO:0000259" key="1">
    <source>
        <dbReference type="Pfam" id="PF00675"/>
    </source>
</evidence>
<name>A0A939BE52_9FIRM</name>
<dbReference type="InterPro" id="IPR007863">
    <property type="entry name" value="Peptidase_M16_C"/>
</dbReference>
<feature type="domain" description="Peptidase M16 N-terminal" evidence="1">
    <location>
        <begin position="65"/>
        <end position="177"/>
    </location>
</feature>